<sequence length="72" mass="7935">MFEFNSETGEYNKTAAFDDSYILISGTDLEMNAAILGGIMGDKQKALDVWMIRMGGEEAAHSLQDYADFADC</sequence>
<evidence type="ECO:0000313" key="1">
    <source>
        <dbReference type="EMBL" id="KAB2816249.1"/>
    </source>
</evidence>
<name>A0A6L3ZH19_9FLAO</name>
<proteinExistence type="predicted"/>
<dbReference type="RefSeq" id="WP_151693677.1">
    <property type="nucleotide sequence ID" value="NZ_BMGX01000001.1"/>
</dbReference>
<dbReference type="Proteomes" id="UP000484164">
    <property type="component" value="Unassembled WGS sequence"/>
</dbReference>
<dbReference type="EMBL" id="WBVQ01000002">
    <property type="protein sequence ID" value="KAB2816249.1"/>
    <property type="molecule type" value="Genomic_DNA"/>
</dbReference>
<comment type="caution">
    <text evidence="1">The sequence shown here is derived from an EMBL/GenBank/DDBJ whole genome shotgun (WGS) entry which is preliminary data.</text>
</comment>
<accession>A0A6L3ZH19</accession>
<keyword evidence="2" id="KW-1185">Reference proteome</keyword>
<protein>
    <submittedName>
        <fullName evidence="1">Uncharacterized protein</fullName>
    </submittedName>
</protein>
<dbReference type="AlphaFoldDB" id="A0A6L3ZH19"/>
<evidence type="ECO:0000313" key="2">
    <source>
        <dbReference type="Proteomes" id="UP000484164"/>
    </source>
</evidence>
<reference evidence="1 2" key="1">
    <citation type="submission" date="2019-10" db="EMBL/GenBank/DDBJ databases">
        <title>Genome sequence of Phaeocystidibacter marisrubri JCM30614 (type strain).</title>
        <authorList>
            <person name="Bowman J.P."/>
        </authorList>
    </citation>
    <scope>NUCLEOTIDE SEQUENCE [LARGE SCALE GENOMIC DNA]</scope>
    <source>
        <strain evidence="1 2">JCM 30614</strain>
    </source>
</reference>
<gene>
    <name evidence="1" type="ORF">F8C82_11215</name>
</gene>
<organism evidence="1 2">
    <name type="scientific">Phaeocystidibacter marisrubri</name>
    <dbReference type="NCBI Taxonomy" id="1577780"/>
    <lineage>
        <taxon>Bacteria</taxon>
        <taxon>Pseudomonadati</taxon>
        <taxon>Bacteroidota</taxon>
        <taxon>Flavobacteriia</taxon>
        <taxon>Flavobacteriales</taxon>
        <taxon>Phaeocystidibacteraceae</taxon>
        <taxon>Phaeocystidibacter</taxon>
    </lineage>
</organism>